<dbReference type="EMBL" id="OZ023714">
    <property type="protein sequence ID" value="CAK9862492.1"/>
    <property type="molecule type" value="Genomic_DNA"/>
</dbReference>
<reference evidence="1" key="1">
    <citation type="submission" date="2024-03" db="EMBL/GenBank/DDBJ databases">
        <authorList>
            <consortium name="ELIXIR-Norway"/>
            <consortium name="Elixir Norway"/>
        </authorList>
    </citation>
    <scope>NUCLEOTIDE SEQUENCE</scope>
</reference>
<sequence length="235" mass="27202">MNPGGLNVFPTINQFPRRQSLFPLAPVEYPNYTQPPPLWRTVPKTQITTYLPPLQGQELCDAWTRLNMPRDVQWSPKWRDSENDYFPAIVHQKNHDCWLAAHNHMAGHDPERPFAWMIMALLPFLPDDVHKLIAGEGGLLCFDGGEYLALPRQEFWKRDWPSQSITLICNPLLQTVQLLPPVELVKHAYEFKRAKLVIVKPTKITRGYYILYLVGQRSEPYCGSQVKLIRSSLEL</sequence>
<name>A0ABP1AIW7_9BRYO</name>
<gene>
    <name evidence="1" type="ORF">CSSPJE1EN2_LOCUS5487</name>
</gene>
<evidence type="ECO:0000313" key="1">
    <source>
        <dbReference type="EMBL" id="CAK9862492.1"/>
    </source>
</evidence>
<accession>A0ABP1AIW7</accession>
<keyword evidence="2" id="KW-1185">Reference proteome</keyword>
<proteinExistence type="predicted"/>
<evidence type="ECO:0000313" key="2">
    <source>
        <dbReference type="Proteomes" id="UP001497522"/>
    </source>
</evidence>
<organism evidence="1 2">
    <name type="scientific">Sphagnum jensenii</name>
    <dbReference type="NCBI Taxonomy" id="128206"/>
    <lineage>
        <taxon>Eukaryota</taxon>
        <taxon>Viridiplantae</taxon>
        <taxon>Streptophyta</taxon>
        <taxon>Embryophyta</taxon>
        <taxon>Bryophyta</taxon>
        <taxon>Sphagnophytina</taxon>
        <taxon>Sphagnopsida</taxon>
        <taxon>Sphagnales</taxon>
        <taxon>Sphagnaceae</taxon>
        <taxon>Sphagnum</taxon>
    </lineage>
</organism>
<protein>
    <submittedName>
        <fullName evidence="1">Uncharacterized protein</fullName>
    </submittedName>
</protein>
<dbReference type="Proteomes" id="UP001497522">
    <property type="component" value="Chromosome 13"/>
</dbReference>